<dbReference type="Pfam" id="PF09485">
    <property type="entry name" value="CRISPR_Cse2"/>
    <property type="match status" value="1"/>
</dbReference>
<evidence type="ECO:0000313" key="2">
    <source>
        <dbReference type="Proteomes" id="UP000315234"/>
    </source>
</evidence>
<dbReference type="Proteomes" id="UP000315234">
    <property type="component" value="Unassembled WGS sequence"/>
</dbReference>
<accession>A0AAQ1TWZ3</accession>
<dbReference type="EMBL" id="BJLD01000002">
    <property type="protein sequence ID" value="GEA43175.1"/>
    <property type="molecule type" value="Genomic_DNA"/>
</dbReference>
<gene>
    <name evidence="1" type="ORF">Cst04h_13450</name>
</gene>
<organism evidence="1 2">
    <name type="scientific">Corynebacterium striatum</name>
    <dbReference type="NCBI Taxonomy" id="43770"/>
    <lineage>
        <taxon>Bacteria</taxon>
        <taxon>Bacillati</taxon>
        <taxon>Actinomycetota</taxon>
        <taxon>Actinomycetes</taxon>
        <taxon>Mycobacteriales</taxon>
        <taxon>Corynebacteriaceae</taxon>
        <taxon>Corynebacterium</taxon>
    </lineage>
</organism>
<dbReference type="InterPro" id="IPR013382">
    <property type="entry name" value="CRISPR-assoc_prot_Cse2"/>
</dbReference>
<dbReference type="CDD" id="cd09731">
    <property type="entry name" value="Cse2_I-E"/>
    <property type="match status" value="1"/>
</dbReference>
<protein>
    <recommendedName>
        <fullName evidence="3">Type I-E CRISPR-associated protein Cse2/CasB</fullName>
    </recommendedName>
</protein>
<comment type="caution">
    <text evidence="1">The sequence shown here is derived from an EMBL/GenBank/DDBJ whole genome shotgun (WGS) entry which is preliminary data.</text>
</comment>
<evidence type="ECO:0008006" key="3">
    <source>
        <dbReference type="Google" id="ProtNLM"/>
    </source>
</evidence>
<dbReference type="Gene3D" id="1.10.520.40">
    <property type="entry name" value="CRISPR-associated protein Cse2"/>
    <property type="match status" value="1"/>
</dbReference>
<proteinExistence type="predicted"/>
<name>A0AAQ1TWZ3_CORST</name>
<sequence>MTDQLRRSRLSLAVSNAAERLQNAYLQHGEKPGSEAAAKSTLSEMRRYAGRSPEKAPLAFQRVMNLMYPALLDEEPGLFATREEEAAFYALTLFASHMQSATQPVHVEGCSFARACGLMYTQSESESLKPRFDAILTAAGYESQLYHARSLVSILRSKNIGFDYGAFAQDLKTLRNPKFRNSVLLRWGRDFATAPFTKKTEK</sequence>
<reference evidence="1 2" key="1">
    <citation type="submission" date="2019-06" db="EMBL/GenBank/DDBJ databases">
        <title>Draft genome sequence of Corynebacterium striatum NBRC 15291.</title>
        <authorList>
            <person name="Miura T."/>
            <person name="Furukawa M."/>
            <person name="Shimamura M."/>
            <person name="Ohyama Y."/>
            <person name="Yamazoe A."/>
            <person name="Kawasaki H."/>
        </authorList>
    </citation>
    <scope>NUCLEOTIDE SEQUENCE [LARGE SCALE GENOMIC DNA]</scope>
    <source>
        <strain evidence="1 2">NBRC 15291</strain>
    </source>
</reference>
<dbReference type="InterPro" id="IPR038287">
    <property type="entry name" value="Cse2_sf"/>
</dbReference>
<dbReference type="NCBIfam" id="TIGR02548">
    <property type="entry name" value="casB_cse2"/>
    <property type="match status" value="1"/>
</dbReference>
<dbReference type="AlphaFoldDB" id="A0AAQ1TWZ3"/>
<dbReference type="RefSeq" id="WP_005528367.1">
    <property type="nucleotide sequence ID" value="NZ_BJLD01000002.1"/>
</dbReference>
<evidence type="ECO:0000313" key="1">
    <source>
        <dbReference type="EMBL" id="GEA43175.1"/>
    </source>
</evidence>